<name>A0A915KB07_ROMCU</name>
<evidence type="ECO:0000313" key="2">
    <source>
        <dbReference type="WBParaSite" id="nRc.2.0.1.t35892-RA"/>
    </source>
</evidence>
<proteinExistence type="predicted"/>
<dbReference type="AlphaFoldDB" id="A0A915KB07"/>
<keyword evidence="1" id="KW-1185">Reference proteome</keyword>
<dbReference type="WBParaSite" id="nRc.2.0.1.t35892-RA">
    <property type="protein sequence ID" value="nRc.2.0.1.t35892-RA"/>
    <property type="gene ID" value="nRc.2.0.1.g35892"/>
</dbReference>
<dbReference type="Proteomes" id="UP000887565">
    <property type="component" value="Unplaced"/>
</dbReference>
<accession>A0A915KB07</accession>
<reference evidence="2" key="1">
    <citation type="submission" date="2022-11" db="UniProtKB">
        <authorList>
            <consortium name="WormBaseParasite"/>
        </authorList>
    </citation>
    <scope>IDENTIFICATION</scope>
</reference>
<sequence>MFENGSFLRRRKRFKAALNVNDANDDEMMLDQQSYQNDLMNNQKCHSSIIPGGQIIFDPHRRCPDGGFYPGQDMVVPELSGEPKKATGTDFHSFRMGEALLMRFAAVDSLIDFFNYYDTNIEYIVKSELGGTMWVQRFVGATIKLPMNKCHN</sequence>
<organism evidence="1 2">
    <name type="scientific">Romanomermis culicivorax</name>
    <name type="common">Nematode worm</name>
    <dbReference type="NCBI Taxonomy" id="13658"/>
    <lineage>
        <taxon>Eukaryota</taxon>
        <taxon>Metazoa</taxon>
        <taxon>Ecdysozoa</taxon>
        <taxon>Nematoda</taxon>
        <taxon>Enoplea</taxon>
        <taxon>Dorylaimia</taxon>
        <taxon>Mermithida</taxon>
        <taxon>Mermithoidea</taxon>
        <taxon>Mermithidae</taxon>
        <taxon>Romanomermis</taxon>
    </lineage>
</organism>
<evidence type="ECO:0000313" key="1">
    <source>
        <dbReference type="Proteomes" id="UP000887565"/>
    </source>
</evidence>
<protein>
    <submittedName>
        <fullName evidence="2">Uncharacterized protein</fullName>
    </submittedName>
</protein>